<dbReference type="EMBL" id="JAGMUU010000003">
    <property type="protein sequence ID" value="KAH7157669.1"/>
    <property type="molecule type" value="Genomic_DNA"/>
</dbReference>
<gene>
    <name evidence="1" type="ORF">B0J13DRAFT_603393</name>
</gene>
<name>A0A9P9JEX4_9HYPO</name>
<sequence>MHPCDPYSVFYPGIYPGIYPGLLSKGPTGTTLGLDGTQSVRSAKVVRTPSVPVPEAVRMTAVMERPIMGCRGLMEYIVLPGIDFPECTDFDAVISLFRPPFQPAMLGSLAPMLGSLAAWTLFSHQGLDPCPSIRHCRIGTRDGSRRSMHPGHGIGLMTLFIDDSRDDSVDNTFNHGGDESSHSRHAEPVFPVIVSSTSRLLSPAVHPARCSLSHCHTLFNVFHPASQSQQGRAHVGHFSSVLILLVPSPCSSSQCTIFTCHLLLAILP</sequence>
<protein>
    <submittedName>
        <fullName evidence="1">Uncharacterized protein</fullName>
    </submittedName>
</protein>
<reference evidence="1" key="1">
    <citation type="journal article" date="2021" name="Nat. Commun.">
        <title>Genetic determinants of endophytism in the Arabidopsis root mycobiome.</title>
        <authorList>
            <person name="Mesny F."/>
            <person name="Miyauchi S."/>
            <person name="Thiergart T."/>
            <person name="Pickel B."/>
            <person name="Atanasova L."/>
            <person name="Karlsson M."/>
            <person name="Huettel B."/>
            <person name="Barry K.W."/>
            <person name="Haridas S."/>
            <person name="Chen C."/>
            <person name="Bauer D."/>
            <person name="Andreopoulos W."/>
            <person name="Pangilinan J."/>
            <person name="LaButti K."/>
            <person name="Riley R."/>
            <person name="Lipzen A."/>
            <person name="Clum A."/>
            <person name="Drula E."/>
            <person name="Henrissat B."/>
            <person name="Kohler A."/>
            <person name="Grigoriev I.V."/>
            <person name="Martin F.M."/>
            <person name="Hacquard S."/>
        </authorList>
    </citation>
    <scope>NUCLEOTIDE SEQUENCE</scope>
    <source>
        <strain evidence="1">MPI-CAGE-AT-0021</strain>
    </source>
</reference>
<proteinExistence type="predicted"/>
<accession>A0A9P9JEX4</accession>
<dbReference type="AlphaFoldDB" id="A0A9P9JEX4"/>
<organism evidence="1 2">
    <name type="scientific">Dactylonectria estremocensis</name>
    <dbReference type="NCBI Taxonomy" id="1079267"/>
    <lineage>
        <taxon>Eukaryota</taxon>
        <taxon>Fungi</taxon>
        <taxon>Dikarya</taxon>
        <taxon>Ascomycota</taxon>
        <taxon>Pezizomycotina</taxon>
        <taxon>Sordariomycetes</taxon>
        <taxon>Hypocreomycetidae</taxon>
        <taxon>Hypocreales</taxon>
        <taxon>Nectriaceae</taxon>
        <taxon>Dactylonectria</taxon>
    </lineage>
</organism>
<evidence type="ECO:0000313" key="2">
    <source>
        <dbReference type="Proteomes" id="UP000717696"/>
    </source>
</evidence>
<comment type="caution">
    <text evidence="1">The sequence shown here is derived from an EMBL/GenBank/DDBJ whole genome shotgun (WGS) entry which is preliminary data.</text>
</comment>
<keyword evidence="2" id="KW-1185">Reference proteome</keyword>
<dbReference type="Proteomes" id="UP000717696">
    <property type="component" value="Unassembled WGS sequence"/>
</dbReference>
<evidence type="ECO:0000313" key="1">
    <source>
        <dbReference type="EMBL" id="KAH7157669.1"/>
    </source>
</evidence>